<dbReference type="PANTHER" id="PTHR43022:SF1">
    <property type="entry name" value="PROTEIN SMF"/>
    <property type="match status" value="1"/>
</dbReference>
<dbReference type="Proteomes" id="UP000051497">
    <property type="component" value="Unassembled WGS sequence"/>
</dbReference>
<organism evidence="4 5">
    <name type="scientific">Candidatus Berkiella aquae</name>
    <dbReference type="NCBI Taxonomy" id="295108"/>
    <lineage>
        <taxon>Bacteria</taxon>
        <taxon>Pseudomonadati</taxon>
        <taxon>Pseudomonadota</taxon>
        <taxon>Gammaproteobacteria</taxon>
        <taxon>Candidatus Berkiellales</taxon>
        <taxon>Candidatus Berkiellaceae</taxon>
        <taxon>Candidatus Berkiella</taxon>
    </lineage>
</organism>
<name>A0AAE3HT88_9GAMM</name>
<evidence type="ECO:0000313" key="4">
    <source>
        <dbReference type="EMBL" id="MCS5709814.1"/>
    </source>
</evidence>
<accession>A0AAE3HT88</accession>
<comment type="caution">
    <text evidence="4">The sequence shown here is derived from an EMBL/GenBank/DDBJ whole genome shotgun (WGS) entry which is preliminary data.</text>
</comment>
<proteinExistence type="inferred from homology"/>
<dbReference type="InterPro" id="IPR041614">
    <property type="entry name" value="DprA_WH"/>
</dbReference>
<dbReference type="Pfam" id="PF02481">
    <property type="entry name" value="DNA_processg_A"/>
    <property type="match status" value="1"/>
</dbReference>
<feature type="domain" description="DprA winged helix" evidence="3">
    <location>
        <begin position="288"/>
        <end position="340"/>
    </location>
</feature>
<evidence type="ECO:0000259" key="2">
    <source>
        <dbReference type="Pfam" id="PF02481"/>
    </source>
</evidence>
<dbReference type="InterPro" id="IPR057666">
    <property type="entry name" value="DrpA_SLOG"/>
</dbReference>
<dbReference type="NCBIfam" id="TIGR00732">
    <property type="entry name" value="dprA"/>
    <property type="match status" value="1"/>
</dbReference>
<dbReference type="Gene3D" id="1.10.10.10">
    <property type="entry name" value="Winged helix-like DNA-binding domain superfamily/Winged helix DNA-binding domain"/>
    <property type="match status" value="1"/>
</dbReference>
<dbReference type="Pfam" id="PF17782">
    <property type="entry name" value="WHD_DprA"/>
    <property type="match status" value="1"/>
</dbReference>
<evidence type="ECO:0000313" key="5">
    <source>
        <dbReference type="Proteomes" id="UP000051497"/>
    </source>
</evidence>
<reference evidence="4" key="1">
    <citation type="journal article" date="2016" name="Genome Announc.">
        <title>Draft Genome Sequences of Two Novel Amoeba-Resistant Intranuclear Bacteria, 'Candidatus Berkiella cookevillensis' and 'Candidatus Berkiella aquae'.</title>
        <authorList>
            <person name="Mehari Y.T."/>
            <person name="Arivett B.A."/>
            <person name="Farone A.L."/>
            <person name="Gunderson J.H."/>
            <person name="Farone M.B."/>
        </authorList>
    </citation>
    <scope>NUCLEOTIDE SEQUENCE</scope>
    <source>
        <strain evidence="4">HT99</strain>
    </source>
</reference>
<evidence type="ECO:0000256" key="1">
    <source>
        <dbReference type="ARBA" id="ARBA00006525"/>
    </source>
</evidence>
<dbReference type="Gene3D" id="3.40.50.450">
    <property type="match status" value="1"/>
</dbReference>
<dbReference type="GO" id="GO:0009294">
    <property type="term" value="P:DNA-mediated transformation"/>
    <property type="evidence" value="ECO:0007669"/>
    <property type="project" value="InterPro"/>
</dbReference>
<dbReference type="AlphaFoldDB" id="A0AAE3HT88"/>
<protein>
    <submittedName>
        <fullName evidence="4">DNA-processing protein DprA</fullName>
    </submittedName>
</protein>
<dbReference type="SUPFAM" id="SSF102405">
    <property type="entry name" value="MCP/YpsA-like"/>
    <property type="match status" value="1"/>
</dbReference>
<sequence>MLGFGPRRFAQLCQEEKVLSNCFSQGSPTQSFRHWCEAHGIHKLILDWQGVNQDLAWQSQHARIMTWEHSEYPAQLKNIHACPPVLFVKGNVEALKAPQVAMVGSRHASPQGKENAKHFASALVAQGLVVTSGLALGIDAASHEGALLGGGQTIAVLGNSLDRIYPRSHHALAERIQMQGALVSEFPLGTAPKPAHFPRRNRIISGLSLGVLVIESTIKSGSLITANYALEQGREIFALPGSIHSPMAKGCHHLIRQGAKCVESVEHILEELVLQQRISAKNVSKLTDNDEEQGGLLAHIFDECISIDDIVSKTGLTAQEVSSMLLELELRGKVRAVPGGYIRVATGD</sequence>
<feature type="domain" description="Smf/DprA SLOG" evidence="2">
    <location>
        <begin position="64"/>
        <end position="272"/>
    </location>
</feature>
<gene>
    <name evidence="4" type="primary">dprA</name>
    <name evidence="4" type="ORF">HT99x_000080</name>
</gene>
<evidence type="ECO:0000259" key="3">
    <source>
        <dbReference type="Pfam" id="PF17782"/>
    </source>
</evidence>
<reference evidence="4" key="2">
    <citation type="submission" date="2021-06" db="EMBL/GenBank/DDBJ databases">
        <title>Genomic Description and Analysis of Intracellular Bacteria, Candidatus Berkiella cookevillensis and Candidatus Berkiella aquae.</title>
        <authorList>
            <person name="Kidane D.T."/>
            <person name="Mehari Y.T."/>
            <person name="Rice F.C."/>
            <person name="Arivett B.A."/>
            <person name="Farone A.L."/>
            <person name="Berk S.G."/>
            <person name="Farone M.B."/>
        </authorList>
    </citation>
    <scope>NUCLEOTIDE SEQUENCE</scope>
    <source>
        <strain evidence="4">HT99</strain>
    </source>
</reference>
<comment type="similarity">
    <text evidence="1">Belongs to the DprA/Smf family.</text>
</comment>
<dbReference type="PANTHER" id="PTHR43022">
    <property type="entry name" value="PROTEIN SMF"/>
    <property type="match status" value="1"/>
</dbReference>
<dbReference type="InterPro" id="IPR036388">
    <property type="entry name" value="WH-like_DNA-bd_sf"/>
</dbReference>
<dbReference type="InterPro" id="IPR003488">
    <property type="entry name" value="DprA"/>
</dbReference>
<dbReference type="EMBL" id="LKAJ02000001">
    <property type="protein sequence ID" value="MCS5709814.1"/>
    <property type="molecule type" value="Genomic_DNA"/>
</dbReference>
<keyword evidence="5" id="KW-1185">Reference proteome</keyword>